<keyword evidence="9" id="KW-1185">Reference proteome</keyword>
<keyword evidence="5" id="KW-0520">NAD</keyword>
<name>A0A1Y1UUQ7_9FUNG</name>
<sequence length="156" mass="18301">IYKNEIEKSNVHKLISLLNEKDLLKYLFTTNVDMMEFKMNIPKEKIITSYGSFYCPKKCTKCQNTLQIEEEENCYWNKINENLLPECPKCQGLLQPDIIFSADNIEEKFLNFCEADKLDVNMLIIIGLKNQSYPFDQLISNVPMNCARLFINKQNI</sequence>
<dbReference type="InterPro" id="IPR029035">
    <property type="entry name" value="DHS-like_NAD/FAD-binding_dom"/>
</dbReference>
<gene>
    <name evidence="8" type="ORF">BCR36DRAFT_266204</name>
</gene>
<evidence type="ECO:0000256" key="4">
    <source>
        <dbReference type="ARBA" id="ARBA00022833"/>
    </source>
</evidence>
<feature type="non-terminal residue" evidence="8">
    <location>
        <position position="1"/>
    </location>
</feature>
<evidence type="ECO:0000256" key="1">
    <source>
        <dbReference type="ARBA" id="ARBA00006924"/>
    </source>
</evidence>
<protein>
    <submittedName>
        <fullName evidence="8">DHS-like NAD/FAD-binding domain-containing protein</fullName>
    </submittedName>
</protein>
<dbReference type="GO" id="GO:0046872">
    <property type="term" value="F:metal ion binding"/>
    <property type="evidence" value="ECO:0007669"/>
    <property type="project" value="UniProtKB-KW"/>
</dbReference>
<dbReference type="Proteomes" id="UP000193719">
    <property type="component" value="Unassembled WGS sequence"/>
</dbReference>
<feature type="binding site" evidence="6">
    <location>
        <position position="87"/>
    </location>
    <ligand>
        <name>Zn(2+)</name>
        <dbReference type="ChEBI" id="CHEBI:29105"/>
    </ligand>
</feature>
<comment type="caution">
    <text evidence="8">The sequence shown here is derived from an EMBL/GenBank/DDBJ whole genome shotgun (WGS) entry which is preliminary data.</text>
</comment>
<dbReference type="SUPFAM" id="SSF52467">
    <property type="entry name" value="DHS-like NAD/FAD-binding domain"/>
    <property type="match status" value="1"/>
</dbReference>
<comment type="caution">
    <text evidence="6">Lacks conserved residue(s) required for the propagation of feature annotation.</text>
</comment>
<comment type="similarity">
    <text evidence="1">Belongs to the sirtuin family. Class I subfamily.</text>
</comment>
<dbReference type="Pfam" id="PF02146">
    <property type="entry name" value="SIR2"/>
    <property type="match status" value="1"/>
</dbReference>
<dbReference type="EMBL" id="MCFH01000079">
    <property type="protein sequence ID" value="ORX41751.1"/>
    <property type="molecule type" value="Genomic_DNA"/>
</dbReference>
<dbReference type="PANTHER" id="PTHR11085:SF6">
    <property type="entry name" value="NAD-DEPENDENT PROTEIN DEACETYLASE SIRTUIN-2"/>
    <property type="match status" value="1"/>
</dbReference>
<organism evidence="8 9">
    <name type="scientific">Piromyces finnis</name>
    <dbReference type="NCBI Taxonomy" id="1754191"/>
    <lineage>
        <taxon>Eukaryota</taxon>
        <taxon>Fungi</taxon>
        <taxon>Fungi incertae sedis</taxon>
        <taxon>Chytridiomycota</taxon>
        <taxon>Chytridiomycota incertae sedis</taxon>
        <taxon>Neocallimastigomycetes</taxon>
        <taxon>Neocallimastigales</taxon>
        <taxon>Neocallimastigaceae</taxon>
        <taxon>Piromyces</taxon>
    </lineage>
</organism>
<keyword evidence="2" id="KW-0808">Transferase</keyword>
<feature type="binding site" evidence="6">
    <location>
        <position position="59"/>
    </location>
    <ligand>
        <name>Zn(2+)</name>
        <dbReference type="ChEBI" id="CHEBI:29105"/>
    </ligand>
</feature>
<evidence type="ECO:0000256" key="6">
    <source>
        <dbReference type="PROSITE-ProRule" id="PRU00236"/>
    </source>
</evidence>
<dbReference type="InterPro" id="IPR026590">
    <property type="entry name" value="Ssirtuin_cat_dom"/>
</dbReference>
<reference evidence="8 9" key="2">
    <citation type="submission" date="2016-08" db="EMBL/GenBank/DDBJ databases">
        <title>Pervasive Adenine N6-methylation of Active Genes in Fungi.</title>
        <authorList>
            <consortium name="DOE Joint Genome Institute"/>
            <person name="Mondo S.J."/>
            <person name="Dannebaum R.O."/>
            <person name="Kuo R.C."/>
            <person name="Labutti K."/>
            <person name="Haridas S."/>
            <person name="Kuo A."/>
            <person name="Salamov A."/>
            <person name="Ahrendt S.R."/>
            <person name="Lipzen A."/>
            <person name="Sullivan W."/>
            <person name="Andreopoulos W.B."/>
            <person name="Clum A."/>
            <person name="Lindquist E."/>
            <person name="Daum C."/>
            <person name="Ramamoorthy G.K."/>
            <person name="Gryganskyi A."/>
            <person name="Culley D."/>
            <person name="Magnuson J.K."/>
            <person name="James T.Y."/>
            <person name="O'Malley M.A."/>
            <person name="Stajich J.E."/>
            <person name="Spatafora J.W."/>
            <person name="Visel A."/>
            <person name="Grigoriev I.V."/>
        </authorList>
    </citation>
    <scope>NUCLEOTIDE SEQUENCE [LARGE SCALE GENOMIC DNA]</scope>
    <source>
        <strain evidence="9">finn</strain>
    </source>
</reference>
<evidence type="ECO:0000256" key="2">
    <source>
        <dbReference type="ARBA" id="ARBA00022679"/>
    </source>
</evidence>
<keyword evidence="3 6" id="KW-0479">Metal-binding</keyword>
<dbReference type="PANTHER" id="PTHR11085">
    <property type="entry name" value="NAD-DEPENDENT PROTEIN DEACYLASE SIRTUIN-5, MITOCHONDRIAL-RELATED"/>
    <property type="match status" value="1"/>
</dbReference>
<dbReference type="OrthoDB" id="424302at2759"/>
<accession>A0A1Y1UUQ7</accession>
<dbReference type="AlphaFoldDB" id="A0A1Y1UUQ7"/>
<dbReference type="InterPro" id="IPR003000">
    <property type="entry name" value="Sirtuin"/>
</dbReference>
<dbReference type="PROSITE" id="PS50305">
    <property type="entry name" value="SIRTUIN"/>
    <property type="match status" value="1"/>
</dbReference>
<evidence type="ECO:0000313" key="8">
    <source>
        <dbReference type="EMBL" id="ORX41751.1"/>
    </source>
</evidence>
<evidence type="ECO:0000259" key="7">
    <source>
        <dbReference type="PROSITE" id="PS50305"/>
    </source>
</evidence>
<evidence type="ECO:0000256" key="3">
    <source>
        <dbReference type="ARBA" id="ARBA00022723"/>
    </source>
</evidence>
<feature type="non-terminal residue" evidence="8">
    <location>
        <position position="156"/>
    </location>
</feature>
<proteinExistence type="inferred from homology"/>
<dbReference type="GO" id="GO:0005634">
    <property type="term" value="C:nucleus"/>
    <property type="evidence" value="ECO:0007669"/>
    <property type="project" value="TreeGrafter"/>
</dbReference>
<feature type="binding site" evidence="6">
    <location>
        <position position="90"/>
    </location>
    <ligand>
        <name>Zn(2+)</name>
        <dbReference type="ChEBI" id="CHEBI:29105"/>
    </ligand>
</feature>
<dbReference type="GO" id="GO:0017136">
    <property type="term" value="F:histone deacetylase activity, NAD-dependent"/>
    <property type="evidence" value="ECO:0007669"/>
    <property type="project" value="TreeGrafter"/>
</dbReference>
<feature type="binding site" evidence="6">
    <location>
        <position position="62"/>
    </location>
    <ligand>
        <name>Zn(2+)</name>
        <dbReference type="ChEBI" id="CHEBI:29105"/>
    </ligand>
</feature>
<reference evidence="8 9" key="1">
    <citation type="submission" date="2016-08" db="EMBL/GenBank/DDBJ databases">
        <title>Genomes of anaerobic fungi encode conserved fungal cellulosomes for biomass hydrolysis.</title>
        <authorList>
            <consortium name="DOE Joint Genome Institute"/>
            <person name="Haitjema C.H."/>
            <person name="Gilmore S.P."/>
            <person name="Henske J.K."/>
            <person name="Solomon K.V."/>
            <person name="De Groot R."/>
            <person name="Kuo A."/>
            <person name="Mondo S.J."/>
            <person name="Salamov A.A."/>
            <person name="Labutti K."/>
            <person name="Zhao Z."/>
            <person name="Chiniquy J."/>
            <person name="Barry K."/>
            <person name="Brewer H.M."/>
            <person name="Purvine S.O."/>
            <person name="Wright A.T."/>
            <person name="Boxma B."/>
            <person name="Van Alen T."/>
            <person name="Hackstein J.H."/>
            <person name="Baker S.E."/>
            <person name="Grigoriev I.V."/>
            <person name="O'Malley M.A."/>
        </authorList>
    </citation>
    <scope>NUCLEOTIDE SEQUENCE [LARGE SCALE GENOMIC DNA]</scope>
    <source>
        <strain evidence="9">finn</strain>
    </source>
</reference>
<dbReference type="GO" id="GO:0070403">
    <property type="term" value="F:NAD+ binding"/>
    <property type="evidence" value="ECO:0007669"/>
    <property type="project" value="InterPro"/>
</dbReference>
<evidence type="ECO:0000313" key="9">
    <source>
        <dbReference type="Proteomes" id="UP000193719"/>
    </source>
</evidence>
<keyword evidence="4 6" id="KW-0862">Zinc</keyword>
<feature type="domain" description="Deacetylase sirtuin-type" evidence="7">
    <location>
        <begin position="1"/>
        <end position="156"/>
    </location>
</feature>
<dbReference type="InterPro" id="IPR050134">
    <property type="entry name" value="NAD-dep_sirtuin_deacylases"/>
</dbReference>
<evidence type="ECO:0000256" key="5">
    <source>
        <dbReference type="ARBA" id="ARBA00023027"/>
    </source>
</evidence>
<dbReference type="Gene3D" id="3.40.50.1220">
    <property type="entry name" value="TPP-binding domain"/>
    <property type="match status" value="1"/>
</dbReference>